<evidence type="ECO:0000313" key="2">
    <source>
        <dbReference type="EMBL" id="TFE65879.1"/>
    </source>
</evidence>
<dbReference type="Proteomes" id="UP000297713">
    <property type="component" value="Unassembled WGS sequence"/>
</dbReference>
<gene>
    <name evidence="2" type="ORF">A7Q10_02630</name>
</gene>
<dbReference type="RefSeq" id="WP_134440903.1">
    <property type="nucleotide sequence ID" value="NZ_CP065957.1"/>
</dbReference>
<sequence length="310" mass="34748">MEYTILGKTGFRVSRLGIGTAEIGFERMPLASVSELLLFALDHGINVLDTARGYESSEELIGKAIGHRRRDFIIVSKCGYGEIEGMESLPPWSKKKITASVDQSLKKLRTDHIDIMLLHTCTKDVLQKGEALEALLIAQQKGKIRFIGYSGDNEDGLFALSLEPIDVVEISLNVTDQYNAEKLLPLAKEKKVGVLVKRPLGNCPWKDPLELSPQYGREYGEEYRRRFKAMGLKAADLGIEEDGWAEFFLRFVLSFPEIHVVLIGVTKLEHLVQDIQTLKKGVLPQPVWHKVRESFIKAQSLSGSIWLGQG</sequence>
<dbReference type="PANTHER" id="PTHR43312:SF1">
    <property type="entry name" value="NADP-DEPENDENT OXIDOREDUCTASE DOMAIN-CONTAINING PROTEIN"/>
    <property type="match status" value="1"/>
</dbReference>
<dbReference type="CDD" id="cd19095">
    <property type="entry name" value="AKR_PA4992-like"/>
    <property type="match status" value="1"/>
</dbReference>
<dbReference type="AlphaFoldDB" id="A0A4Y8P6T1"/>
<dbReference type="InterPro" id="IPR023210">
    <property type="entry name" value="NADP_OxRdtase_dom"/>
</dbReference>
<name>A0A4Y8P6T1_9BACT</name>
<dbReference type="PANTHER" id="PTHR43312">
    <property type="entry name" value="D-THREO-ALDOSE 1-DEHYDROGENASE"/>
    <property type="match status" value="1"/>
</dbReference>
<evidence type="ECO:0000313" key="3">
    <source>
        <dbReference type="Proteomes" id="UP000297713"/>
    </source>
</evidence>
<protein>
    <submittedName>
        <fullName evidence="2">Aldo/keto reductase</fullName>
    </submittedName>
</protein>
<organism evidence="2 3">
    <name type="scientific">Methylacidiphilum caldifontis</name>
    <dbReference type="NCBI Taxonomy" id="2795386"/>
    <lineage>
        <taxon>Bacteria</taxon>
        <taxon>Pseudomonadati</taxon>
        <taxon>Verrucomicrobiota</taxon>
        <taxon>Methylacidiphilae</taxon>
        <taxon>Methylacidiphilales</taxon>
        <taxon>Methylacidiphilaceae</taxon>
        <taxon>Methylacidiphilum (ex Ratnadevi et al. 2023)</taxon>
    </lineage>
</organism>
<proteinExistence type="predicted"/>
<dbReference type="InterPro" id="IPR053135">
    <property type="entry name" value="AKR2_Oxidoreductase"/>
</dbReference>
<reference evidence="2 3" key="1">
    <citation type="submission" date="2016-05" db="EMBL/GenBank/DDBJ databases">
        <title>Diversity and Homogeneity among Thermoacidophilic Verrucomicrobia Methanotrophs Linked with Geographical Origin.</title>
        <authorList>
            <person name="Erikstad H.-A."/>
            <person name="Smestad N.B."/>
            <person name="Ceballos R.M."/>
            <person name="Birkeland N.-K."/>
        </authorList>
    </citation>
    <scope>NUCLEOTIDE SEQUENCE [LARGE SCALE GENOMIC DNA]</scope>
    <source>
        <strain evidence="2 3">Phi</strain>
    </source>
</reference>
<feature type="domain" description="NADP-dependent oxidoreductase" evidence="1">
    <location>
        <begin position="15"/>
        <end position="293"/>
    </location>
</feature>
<dbReference type="Gene3D" id="3.20.20.100">
    <property type="entry name" value="NADP-dependent oxidoreductase domain"/>
    <property type="match status" value="1"/>
</dbReference>
<dbReference type="Pfam" id="PF00248">
    <property type="entry name" value="Aldo_ket_red"/>
    <property type="match status" value="1"/>
</dbReference>
<comment type="caution">
    <text evidence="2">The sequence shown here is derived from an EMBL/GenBank/DDBJ whole genome shotgun (WGS) entry which is preliminary data.</text>
</comment>
<dbReference type="InterPro" id="IPR036812">
    <property type="entry name" value="NAD(P)_OxRdtase_dom_sf"/>
</dbReference>
<dbReference type="EMBL" id="LXQC01000198">
    <property type="protein sequence ID" value="TFE65879.1"/>
    <property type="molecule type" value="Genomic_DNA"/>
</dbReference>
<keyword evidence="3" id="KW-1185">Reference proteome</keyword>
<dbReference type="SUPFAM" id="SSF51430">
    <property type="entry name" value="NAD(P)-linked oxidoreductase"/>
    <property type="match status" value="1"/>
</dbReference>
<dbReference type="OrthoDB" id="9773828at2"/>
<accession>A0A4Y8P6T1</accession>
<evidence type="ECO:0000259" key="1">
    <source>
        <dbReference type="Pfam" id="PF00248"/>
    </source>
</evidence>